<gene>
    <name evidence="2" type="ORF">PHJA_000464900</name>
</gene>
<proteinExistence type="predicted"/>
<dbReference type="Proteomes" id="UP000653305">
    <property type="component" value="Unassembled WGS sequence"/>
</dbReference>
<sequence length="283" mass="32243">MSEVEDTSMTSSLKRTSSTDALGANSKRRDTAENAEIDMLPIPVSNPLSDRSILDFLYWEYGMEILSSKVENNSQLKQMAEELFQSVKNGVKHGGQAATTLFAQVKKLFESSAFIQMFVEAYKKDTYLLVDIEVNSKEAQDEERMENLKTDTWGALAIVLGYWSDPAFYHKLIEAIKESKRKNAEPRVEVVEKEDRIINLNVPSNIEGLKAALATKYDKDKYERMLEEIDRDKSNFEKILGPCYGAAQQRITWLSILWRNESFSLRAIGYGEPPLIPPYVCNE</sequence>
<organism evidence="2 3">
    <name type="scientific">Phtheirospermum japonicum</name>
    <dbReference type="NCBI Taxonomy" id="374723"/>
    <lineage>
        <taxon>Eukaryota</taxon>
        <taxon>Viridiplantae</taxon>
        <taxon>Streptophyta</taxon>
        <taxon>Embryophyta</taxon>
        <taxon>Tracheophyta</taxon>
        <taxon>Spermatophyta</taxon>
        <taxon>Magnoliopsida</taxon>
        <taxon>eudicotyledons</taxon>
        <taxon>Gunneridae</taxon>
        <taxon>Pentapetalae</taxon>
        <taxon>asterids</taxon>
        <taxon>lamiids</taxon>
        <taxon>Lamiales</taxon>
        <taxon>Orobanchaceae</taxon>
        <taxon>Orobanchaceae incertae sedis</taxon>
        <taxon>Phtheirospermum</taxon>
    </lineage>
</organism>
<keyword evidence="3" id="KW-1185">Reference proteome</keyword>
<dbReference type="OrthoDB" id="1293041at2759"/>
<name>A0A830BH38_9LAMI</name>
<comment type="caution">
    <text evidence="2">The sequence shown here is derived from an EMBL/GenBank/DDBJ whole genome shotgun (WGS) entry which is preliminary data.</text>
</comment>
<protein>
    <submittedName>
        <fullName evidence="2">Uncharacterized protein</fullName>
    </submittedName>
</protein>
<feature type="region of interest" description="Disordered" evidence="1">
    <location>
        <begin position="1"/>
        <end position="30"/>
    </location>
</feature>
<evidence type="ECO:0000313" key="2">
    <source>
        <dbReference type="EMBL" id="GFP83215.1"/>
    </source>
</evidence>
<evidence type="ECO:0000313" key="3">
    <source>
        <dbReference type="Proteomes" id="UP000653305"/>
    </source>
</evidence>
<dbReference type="AlphaFoldDB" id="A0A830BH38"/>
<reference evidence="2" key="1">
    <citation type="submission" date="2020-07" db="EMBL/GenBank/DDBJ databases">
        <title>Ethylene signaling mediates host invasion by parasitic plants.</title>
        <authorList>
            <person name="Yoshida S."/>
        </authorList>
    </citation>
    <scope>NUCLEOTIDE SEQUENCE</scope>
    <source>
        <strain evidence="2">Okayama</strain>
    </source>
</reference>
<dbReference type="EMBL" id="BMAC01000059">
    <property type="protein sequence ID" value="GFP83215.1"/>
    <property type="molecule type" value="Genomic_DNA"/>
</dbReference>
<accession>A0A830BH38</accession>
<feature type="compositionally biased region" description="Polar residues" evidence="1">
    <location>
        <begin position="7"/>
        <end position="20"/>
    </location>
</feature>
<evidence type="ECO:0000256" key="1">
    <source>
        <dbReference type="SAM" id="MobiDB-lite"/>
    </source>
</evidence>